<evidence type="ECO:0000313" key="5">
    <source>
        <dbReference type="EMBL" id="KZE68969.1"/>
    </source>
</evidence>
<dbReference type="PANTHER" id="PTHR43283:SF11">
    <property type="entry name" value="BETA-LACTAMASE-RELATED DOMAIN-CONTAINING PROTEIN"/>
    <property type="match status" value="1"/>
</dbReference>
<keyword evidence="1 5" id="KW-0378">Hydrolase</keyword>
<dbReference type="Gene3D" id="3.40.710.10">
    <property type="entry name" value="DD-peptidase/beta-lactamase superfamily"/>
    <property type="match status" value="1"/>
</dbReference>
<dbReference type="AlphaFoldDB" id="A0A163SFR4"/>
<dbReference type="InterPro" id="IPR050789">
    <property type="entry name" value="Diverse_Enzym_Activities"/>
</dbReference>
<keyword evidence="6" id="KW-1185">Reference proteome</keyword>
<dbReference type="Pfam" id="PF00144">
    <property type="entry name" value="Beta-lactamase"/>
    <property type="match status" value="1"/>
</dbReference>
<keyword evidence="3" id="KW-0732">Signal</keyword>
<reference evidence="6" key="1">
    <citation type="submission" date="2016-01" db="EMBL/GenBank/DDBJ databases">
        <title>Draft genome of Chromobacterium sp. F49.</title>
        <authorList>
            <person name="Hong K.W."/>
        </authorList>
    </citation>
    <scope>NUCLEOTIDE SEQUENCE [LARGE SCALE GENOMIC DNA]</scope>
    <source>
        <strain evidence="6">P7IIIA</strain>
    </source>
</reference>
<evidence type="ECO:0000256" key="2">
    <source>
        <dbReference type="SAM" id="MobiDB-lite"/>
    </source>
</evidence>
<name>A0A163SFR4_9BACL</name>
<feature type="domain" description="Beta-lactamase-related" evidence="4">
    <location>
        <begin position="70"/>
        <end position="414"/>
    </location>
</feature>
<dbReference type="Proteomes" id="UP000076567">
    <property type="component" value="Unassembled WGS sequence"/>
</dbReference>
<feature type="region of interest" description="Disordered" evidence="2">
    <location>
        <begin position="32"/>
        <end position="57"/>
    </location>
</feature>
<proteinExistence type="predicted"/>
<organism evidence="5 6">
    <name type="scientific">Fictibacillus phosphorivorans</name>
    <dbReference type="NCBI Taxonomy" id="1221500"/>
    <lineage>
        <taxon>Bacteria</taxon>
        <taxon>Bacillati</taxon>
        <taxon>Bacillota</taxon>
        <taxon>Bacilli</taxon>
        <taxon>Bacillales</taxon>
        <taxon>Fictibacillaceae</taxon>
        <taxon>Fictibacillus</taxon>
    </lineage>
</organism>
<dbReference type="GO" id="GO:0016787">
    <property type="term" value="F:hydrolase activity"/>
    <property type="evidence" value="ECO:0007669"/>
    <property type="project" value="UniProtKB-KW"/>
</dbReference>
<gene>
    <name evidence="5" type="ORF">AWM68_01495</name>
</gene>
<comment type="caution">
    <text evidence="5">The sequence shown here is derived from an EMBL/GenBank/DDBJ whole genome shotgun (WGS) entry which is preliminary data.</text>
</comment>
<sequence length="553" mass="62166">MRGKRVLVCTMLSTAMLLSNITPVIFAEGSSKENHVRPGDWNRPVPSSSVLHPGTPESASLLREPLNQINHVIAQEMEKRTMPGAVVLVARSGSIAKHDAYGYSARYTDDKFTEMDNPVKMKKDTIFDIASISKLFTTTAAMQLYEQGMFNLDDPVGKYIPEFNENGKEHVTIRQIMTHTSGFVAWIPLYNMGTNREERLQIALKYKLNNKPGTTYTYSDLNLITLGVLVERLTNQRLDEYVKKNIIEPLGMKDTMYNPPAELRDRIAATEYQPNIGRGMVWGSVHDENAWSLDGVAGHAGVFSTAHDLAIFGHMVLQKGKYGGTEILKPETVRLLTENQLPQFPSNSHGLGWELNQGWYMDSLGNEETLGHTGYTGTSMVVSPKNQTIVLTLTNRVHPSRATVSMNPIRRKVAQLTGDAISVPMERKDKAWFAGYGDNLKKSLTFAVGEEQRALHFNTWFSIENASDKGLLQVSSDGETWTTLKDSFTGKEESWTHEKVELPDGTKLFRFLYQTDASVNGRGWYVDDVVGKDSDGEMKQLDVKENQWEERDW</sequence>
<dbReference type="RefSeq" id="WP_066236316.1">
    <property type="nucleotide sequence ID" value="NZ_LRFC01000001.1"/>
</dbReference>
<evidence type="ECO:0000259" key="4">
    <source>
        <dbReference type="Pfam" id="PF00144"/>
    </source>
</evidence>
<dbReference type="InterPro" id="IPR001466">
    <property type="entry name" value="Beta-lactam-related"/>
</dbReference>
<dbReference type="SUPFAM" id="SSF56601">
    <property type="entry name" value="beta-lactamase/transpeptidase-like"/>
    <property type="match status" value="1"/>
</dbReference>
<evidence type="ECO:0000256" key="1">
    <source>
        <dbReference type="ARBA" id="ARBA00022801"/>
    </source>
</evidence>
<feature type="signal peptide" evidence="3">
    <location>
        <begin position="1"/>
        <end position="27"/>
    </location>
</feature>
<dbReference type="EMBL" id="LRFC01000001">
    <property type="protein sequence ID" value="KZE68969.1"/>
    <property type="molecule type" value="Genomic_DNA"/>
</dbReference>
<feature type="chain" id="PRO_5007845669" evidence="3">
    <location>
        <begin position="28"/>
        <end position="553"/>
    </location>
</feature>
<evidence type="ECO:0000256" key="3">
    <source>
        <dbReference type="SAM" id="SignalP"/>
    </source>
</evidence>
<protein>
    <submittedName>
        <fullName evidence="5">Serine hydrolase</fullName>
    </submittedName>
</protein>
<accession>A0A163SFR4</accession>
<dbReference type="Gene3D" id="2.60.120.260">
    <property type="entry name" value="Galactose-binding domain-like"/>
    <property type="match status" value="1"/>
</dbReference>
<dbReference type="InterPro" id="IPR012338">
    <property type="entry name" value="Beta-lactam/transpept-like"/>
</dbReference>
<dbReference type="PANTHER" id="PTHR43283">
    <property type="entry name" value="BETA-LACTAMASE-RELATED"/>
    <property type="match status" value="1"/>
</dbReference>
<dbReference type="OrthoDB" id="9770183at2"/>
<evidence type="ECO:0000313" key="6">
    <source>
        <dbReference type="Proteomes" id="UP000076567"/>
    </source>
</evidence>